<dbReference type="SUPFAM" id="SSF56349">
    <property type="entry name" value="DNA breaking-rejoining enzymes"/>
    <property type="match status" value="1"/>
</dbReference>
<dbReference type="Gene3D" id="1.10.150.130">
    <property type="match status" value="1"/>
</dbReference>
<dbReference type="Gene3D" id="1.10.443.10">
    <property type="entry name" value="Intergrase catalytic core"/>
    <property type="match status" value="1"/>
</dbReference>
<sequence length="280" mass="31675">MVRGKGRKDRTPGTFGSVDVLPSGRVRAQYYGPDGRRYKAPTTFLTQQDARAYLSVVQADIIRKAWQPPGTELPEDVKLTFGEYAERFMKERDLADRTGEDYQDWLDGHILPVLGDYPIGSIDESDIRQWYGKLNPQTPTLRARVYGLCSTIFNSALADKAVPVHRNPCRIKGAGSVQRAKVIRPATLEELEVIVTTLPPRFQLMALLATWCHLRFGELAELRRKDIDLARKRIYESSRCVRRLIGVTAQRVAGLVVERSRRLPVRQVACHRNCGRGDGD</sequence>
<dbReference type="GO" id="GO:0003677">
    <property type="term" value="F:DNA binding"/>
    <property type="evidence" value="ECO:0007669"/>
    <property type="project" value="UniProtKB-UniRule"/>
</dbReference>
<evidence type="ECO:0000256" key="3">
    <source>
        <dbReference type="PROSITE-ProRule" id="PRU01248"/>
    </source>
</evidence>
<accession>A0A7D6ZGH4</accession>
<proteinExistence type="predicted"/>
<dbReference type="GO" id="GO:0006310">
    <property type="term" value="P:DNA recombination"/>
    <property type="evidence" value="ECO:0007669"/>
    <property type="project" value="UniProtKB-KW"/>
</dbReference>
<protein>
    <recommendedName>
        <fullName evidence="4">Core-binding (CB) domain-containing protein</fullName>
    </recommendedName>
</protein>
<dbReference type="KEGG" id="nhu:H0264_28960"/>
<dbReference type="EMBL" id="CP059399">
    <property type="protein sequence ID" value="QLY29280.1"/>
    <property type="molecule type" value="Genomic_DNA"/>
</dbReference>
<keyword evidence="6" id="KW-1185">Reference proteome</keyword>
<dbReference type="AlphaFoldDB" id="A0A7D6ZGH4"/>
<organism evidence="5 6">
    <name type="scientific">Nocardia huaxiensis</name>
    <dbReference type="NCBI Taxonomy" id="2755382"/>
    <lineage>
        <taxon>Bacteria</taxon>
        <taxon>Bacillati</taxon>
        <taxon>Actinomycetota</taxon>
        <taxon>Actinomycetes</taxon>
        <taxon>Mycobacteriales</taxon>
        <taxon>Nocardiaceae</taxon>
        <taxon>Nocardia</taxon>
    </lineage>
</organism>
<reference evidence="5 6" key="1">
    <citation type="submission" date="2020-07" db="EMBL/GenBank/DDBJ databases">
        <authorList>
            <person name="Zhuang K."/>
            <person name="Ran Y."/>
        </authorList>
    </citation>
    <scope>NUCLEOTIDE SEQUENCE [LARGE SCALE GENOMIC DNA]</scope>
    <source>
        <strain evidence="5 6">WCH-YHL-001</strain>
    </source>
</reference>
<evidence type="ECO:0000256" key="1">
    <source>
        <dbReference type="ARBA" id="ARBA00023125"/>
    </source>
</evidence>
<dbReference type="PROSITE" id="PS51900">
    <property type="entry name" value="CB"/>
    <property type="match status" value="1"/>
</dbReference>
<dbReference type="RefSeq" id="WP_181580484.1">
    <property type="nucleotide sequence ID" value="NZ_CP059399.1"/>
</dbReference>
<dbReference type="Pfam" id="PF26003">
    <property type="entry name" value="Integrase_N_phage"/>
    <property type="match status" value="1"/>
</dbReference>
<keyword evidence="2" id="KW-0233">DNA recombination</keyword>
<dbReference type="InterPro" id="IPR013762">
    <property type="entry name" value="Integrase-like_cat_sf"/>
</dbReference>
<dbReference type="InterPro" id="IPR010998">
    <property type="entry name" value="Integrase_recombinase_N"/>
</dbReference>
<dbReference type="GO" id="GO:0015074">
    <property type="term" value="P:DNA integration"/>
    <property type="evidence" value="ECO:0007669"/>
    <property type="project" value="InterPro"/>
</dbReference>
<dbReference type="InterPro" id="IPR011010">
    <property type="entry name" value="DNA_brk_join_enz"/>
</dbReference>
<dbReference type="InterPro" id="IPR058717">
    <property type="entry name" value="Phage_L5_Integrase_N"/>
</dbReference>
<evidence type="ECO:0000259" key="4">
    <source>
        <dbReference type="PROSITE" id="PS51900"/>
    </source>
</evidence>
<feature type="domain" description="Core-binding (CB)" evidence="4">
    <location>
        <begin position="79"/>
        <end position="157"/>
    </location>
</feature>
<dbReference type="Proteomes" id="UP000515512">
    <property type="component" value="Chromosome"/>
</dbReference>
<dbReference type="InterPro" id="IPR004107">
    <property type="entry name" value="Integrase_SAM-like_N"/>
</dbReference>
<dbReference type="Pfam" id="PF14659">
    <property type="entry name" value="Phage_int_SAM_3"/>
    <property type="match status" value="1"/>
</dbReference>
<evidence type="ECO:0000313" key="5">
    <source>
        <dbReference type="EMBL" id="QLY29280.1"/>
    </source>
</evidence>
<gene>
    <name evidence="5" type="ORF">H0264_28960</name>
</gene>
<evidence type="ECO:0000256" key="2">
    <source>
        <dbReference type="ARBA" id="ARBA00023172"/>
    </source>
</evidence>
<dbReference type="InterPro" id="IPR044068">
    <property type="entry name" value="CB"/>
</dbReference>
<evidence type="ECO:0000313" key="6">
    <source>
        <dbReference type="Proteomes" id="UP000515512"/>
    </source>
</evidence>
<keyword evidence="1 3" id="KW-0238">DNA-binding</keyword>
<name>A0A7D6ZGH4_9NOCA</name>